<accession>A0A2S1LGA0</accession>
<dbReference type="KEGG" id="ffa:FFWV33_15375"/>
<comment type="subcellular location">
    <subcellularLocation>
        <location evidence="1">Cell outer membrane</location>
    </subcellularLocation>
</comment>
<feature type="signal peptide" evidence="6">
    <location>
        <begin position="1"/>
        <end position="23"/>
    </location>
</feature>
<feature type="domain" description="SusD-like N-terminal" evidence="8">
    <location>
        <begin position="85"/>
        <end position="229"/>
    </location>
</feature>
<evidence type="ECO:0008006" key="11">
    <source>
        <dbReference type="Google" id="ProtNLM"/>
    </source>
</evidence>
<evidence type="ECO:0000256" key="3">
    <source>
        <dbReference type="ARBA" id="ARBA00022729"/>
    </source>
</evidence>
<evidence type="ECO:0000259" key="7">
    <source>
        <dbReference type="Pfam" id="PF07980"/>
    </source>
</evidence>
<dbReference type="InterPro" id="IPR011990">
    <property type="entry name" value="TPR-like_helical_dom_sf"/>
</dbReference>
<dbReference type="PROSITE" id="PS51257">
    <property type="entry name" value="PROKAR_LIPOPROTEIN"/>
    <property type="match status" value="1"/>
</dbReference>
<protein>
    <recommendedName>
        <fullName evidence="11">RagB/SusD family nutrient uptake outer membrane protein</fullName>
    </recommendedName>
</protein>
<keyword evidence="3 6" id="KW-0732">Signal</keyword>
<evidence type="ECO:0000313" key="9">
    <source>
        <dbReference type="EMBL" id="AWG22810.1"/>
    </source>
</evidence>
<dbReference type="Pfam" id="PF14322">
    <property type="entry name" value="SusD-like_3"/>
    <property type="match status" value="1"/>
</dbReference>
<sequence>MKIKIYKKIAVTLAIAMVFTACSDSFLEQTNPNEPTTDTFWKTTGDLYYGVVSIYNALKEDNVLLIKDETYRSDLSWPGFGRPTTDNVAYLQIFNNSYAPSNLKWGALYRGVFRANQVIAAYERIAPTLTKDTDIAAAKVMYAEAKALRGLFYFYLYNCFNNGSVPLFDSVPQSANEYNKPLSPAETVKAFYLADFEDSKDILPISWSAASKGRITSGAVYAMLGQSYLYEKDYVKAAELFKKVITNFGFALTTDIGSNFTSRDEHNSESILEVNYATEYKSGISVNDIQQVSSAIGGQFASGSVGGFRTVLPSSWLTMLYKNEKLDQTDLRNIAKAADGTIKARKYSLRASQSIALVDDEFTPYYLSATPADATPFNNSETSYFRKYSNWDIVANEKQVATSFFRSGINVRIIRLADIYLLYAESLIKGGTDNSALDQALLYVNKVRRRSAVQLLGPIGSGEYPTNDHDDITYTAQSLMNHLMYIERPLELAIEGNATRTIDMRRWGITKTRMQELSTRRYYATDYIFKSSTTGQNVTRFTSVLHDLSESPTKPINANFNEFGNSVKNFDANIHSYWPIPSSELTSNTALITN</sequence>
<dbReference type="Proteomes" id="UP000244527">
    <property type="component" value="Chromosome"/>
</dbReference>
<dbReference type="SUPFAM" id="SSF48452">
    <property type="entry name" value="TPR-like"/>
    <property type="match status" value="1"/>
</dbReference>
<evidence type="ECO:0000256" key="1">
    <source>
        <dbReference type="ARBA" id="ARBA00004442"/>
    </source>
</evidence>
<proteinExistence type="inferred from homology"/>
<dbReference type="RefSeq" id="WP_108741727.1">
    <property type="nucleotide sequence ID" value="NZ_CP020918.1"/>
</dbReference>
<keyword evidence="5" id="KW-0998">Cell outer membrane</keyword>
<comment type="similarity">
    <text evidence="2">Belongs to the SusD family.</text>
</comment>
<organism evidence="9 10">
    <name type="scientific">Flavobacterium faecale</name>
    <dbReference type="NCBI Taxonomy" id="1355330"/>
    <lineage>
        <taxon>Bacteria</taxon>
        <taxon>Pseudomonadati</taxon>
        <taxon>Bacteroidota</taxon>
        <taxon>Flavobacteriia</taxon>
        <taxon>Flavobacteriales</taxon>
        <taxon>Flavobacteriaceae</taxon>
        <taxon>Flavobacterium</taxon>
    </lineage>
</organism>
<evidence type="ECO:0000256" key="4">
    <source>
        <dbReference type="ARBA" id="ARBA00023136"/>
    </source>
</evidence>
<keyword evidence="10" id="KW-1185">Reference proteome</keyword>
<gene>
    <name evidence="9" type="ORF">FFWV33_15375</name>
</gene>
<dbReference type="InterPro" id="IPR033985">
    <property type="entry name" value="SusD-like_N"/>
</dbReference>
<keyword evidence="4" id="KW-0472">Membrane</keyword>
<evidence type="ECO:0000256" key="2">
    <source>
        <dbReference type="ARBA" id="ARBA00006275"/>
    </source>
</evidence>
<dbReference type="AlphaFoldDB" id="A0A2S1LGA0"/>
<name>A0A2S1LGA0_9FLAO</name>
<dbReference type="Gene3D" id="1.25.40.390">
    <property type="match status" value="1"/>
</dbReference>
<feature type="domain" description="RagB/SusD" evidence="7">
    <location>
        <begin position="269"/>
        <end position="594"/>
    </location>
</feature>
<evidence type="ECO:0000313" key="10">
    <source>
        <dbReference type="Proteomes" id="UP000244527"/>
    </source>
</evidence>
<feature type="chain" id="PRO_5015657796" description="RagB/SusD family nutrient uptake outer membrane protein" evidence="6">
    <location>
        <begin position="24"/>
        <end position="594"/>
    </location>
</feature>
<evidence type="ECO:0000259" key="8">
    <source>
        <dbReference type="Pfam" id="PF14322"/>
    </source>
</evidence>
<evidence type="ECO:0000256" key="6">
    <source>
        <dbReference type="SAM" id="SignalP"/>
    </source>
</evidence>
<dbReference type="OrthoDB" id="5694214at2"/>
<dbReference type="EMBL" id="CP020918">
    <property type="protein sequence ID" value="AWG22810.1"/>
    <property type="molecule type" value="Genomic_DNA"/>
</dbReference>
<evidence type="ECO:0000256" key="5">
    <source>
        <dbReference type="ARBA" id="ARBA00023237"/>
    </source>
</evidence>
<reference evidence="9 10" key="1">
    <citation type="submission" date="2017-04" db="EMBL/GenBank/DDBJ databases">
        <title>Compelte genome sequence of WV33.</title>
        <authorList>
            <person name="Lee P.C."/>
        </authorList>
    </citation>
    <scope>NUCLEOTIDE SEQUENCE [LARGE SCALE GENOMIC DNA]</scope>
    <source>
        <strain evidence="9 10">WV33</strain>
    </source>
</reference>
<dbReference type="InterPro" id="IPR012944">
    <property type="entry name" value="SusD_RagB_dom"/>
</dbReference>
<dbReference type="GO" id="GO:0009279">
    <property type="term" value="C:cell outer membrane"/>
    <property type="evidence" value="ECO:0007669"/>
    <property type="project" value="UniProtKB-SubCell"/>
</dbReference>
<dbReference type="Pfam" id="PF07980">
    <property type="entry name" value="SusD_RagB"/>
    <property type="match status" value="1"/>
</dbReference>